<comment type="catalytic activity">
    <reaction evidence="5">
        <text>N-formimidoyl-L-glutamate + H2O = formamide + L-glutamate</text>
        <dbReference type="Rhea" id="RHEA:22492"/>
        <dbReference type="ChEBI" id="CHEBI:15377"/>
        <dbReference type="ChEBI" id="CHEBI:16397"/>
        <dbReference type="ChEBI" id="CHEBI:29985"/>
        <dbReference type="ChEBI" id="CHEBI:58928"/>
        <dbReference type="EC" id="3.5.3.8"/>
    </reaction>
</comment>
<dbReference type="AlphaFoldDB" id="A0A6L9Y721"/>
<evidence type="ECO:0000256" key="5">
    <source>
        <dbReference type="HAMAP-Rule" id="MF_00737"/>
    </source>
</evidence>
<dbReference type="SUPFAM" id="SSF52768">
    <property type="entry name" value="Arginase/deacetylase"/>
    <property type="match status" value="1"/>
</dbReference>
<comment type="function">
    <text evidence="5">Catalyzes the conversion of N-formimidoyl-L-glutamate to L-glutamate and formamide.</text>
</comment>
<evidence type="ECO:0000256" key="6">
    <source>
        <dbReference type="NCBIfam" id="TIGR01227"/>
    </source>
</evidence>
<comment type="similarity">
    <text evidence="5 8">Belongs to the arginase family.</text>
</comment>
<dbReference type="GO" id="GO:0050415">
    <property type="term" value="F:formimidoylglutamase activity"/>
    <property type="evidence" value="ECO:0007669"/>
    <property type="project" value="UniProtKB-UniRule"/>
</dbReference>
<evidence type="ECO:0000256" key="8">
    <source>
        <dbReference type="PROSITE-ProRule" id="PRU00742"/>
    </source>
</evidence>
<name>A0A6L9Y721_9BURK</name>
<dbReference type="UniPathway" id="UPA00379">
    <property type="reaction ID" value="UER00552"/>
</dbReference>
<dbReference type="Pfam" id="PF00491">
    <property type="entry name" value="Arginase"/>
    <property type="match status" value="1"/>
</dbReference>
<keyword evidence="2 5" id="KW-0378">Hydrolase</keyword>
<evidence type="ECO:0000313" key="9">
    <source>
        <dbReference type="EMBL" id="NEN75975.1"/>
    </source>
</evidence>
<dbReference type="PROSITE" id="PS51409">
    <property type="entry name" value="ARGINASE_2"/>
    <property type="match status" value="1"/>
</dbReference>
<dbReference type="Gene3D" id="3.40.800.10">
    <property type="entry name" value="Ureohydrolase domain"/>
    <property type="match status" value="1"/>
</dbReference>
<keyword evidence="10" id="KW-1185">Reference proteome</keyword>
<dbReference type="GO" id="GO:0019556">
    <property type="term" value="P:L-histidine catabolic process to glutamate and formamide"/>
    <property type="evidence" value="ECO:0007669"/>
    <property type="project" value="UniProtKB-UniRule"/>
</dbReference>
<feature type="binding site" evidence="5 7">
    <location>
        <position position="116"/>
    </location>
    <ligand>
        <name>Mn(2+)</name>
        <dbReference type="ChEBI" id="CHEBI:29035"/>
        <label>1</label>
    </ligand>
</feature>
<feature type="binding site" evidence="5">
    <location>
        <position position="236"/>
    </location>
    <ligand>
        <name>Mn(2+)</name>
        <dbReference type="ChEBI" id="CHEBI:29035"/>
        <label>2</label>
    </ligand>
</feature>
<evidence type="ECO:0000256" key="4">
    <source>
        <dbReference type="ARBA" id="ARBA00023211"/>
    </source>
</evidence>
<dbReference type="Proteomes" id="UP000477651">
    <property type="component" value="Unassembled WGS sequence"/>
</dbReference>
<proteinExistence type="inferred from homology"/>
<evidence type="ECO:0000256" key="1">
    <source>
        <dbReference type="ARBA" id="ARBA00022723"/>
    </source>
</evidence>
<feature type="binding site" evidence="5">
    <location>
        <position position="147"/>
    </location>
    <ligand>
        <name>Mn(2+)</name>
        <dbReference type="ChEBI" id="CHEBI:29035"/>
        <label>2</label>
    </ligand>
</feature>
<keyword evidence="4 5" id="KW-0464">Manganese</keyword>
<dbReference type="PANTHER" id="PTHR11358">
    <property type="entry name" value="ARGINASE/AGMATINASE"/>
    <property type="match status" value="1"/>
</dbReference>
<dbReference type="EMBL" id="JAAGYR010000011">
    <property type="protein sequence ID" value="NEN75975.1"/>
    <property type="molecule type" value="Genomic_DNA"/>
</dbReference>
<comment type="cofactor">
    <cofactor evidence="5 7">
        <name>Mn(2+)</name>
        <dbReference type="ChEBI" id="CHEBI:29035"/>
    </cofactor>
    <text evidence="5 7">Binds 2 manganese ions per subunit.</text>
</comment>
<protein>
    <recommendedName>
        <fullName evidence="5 6">Formimidoylglutamase</fullName>
        <ecNumber evidence="5 6">3.5.3.8</ecNumber>
    </recommendedName>
    <alternativeName>
        <fullName evidence="5">Formiminoglutamase</fullName>
    </alternativeName>
    <alternativeName>
        <fullName evidence="5">Formiminoglutamate hydrolase</fullName>
    </alternativeName>
</protein>
<dbReference type="GO" id="GO:0033389">
    <property type="term" value="P:putrescine biosynthetic process from arginine, via agmatine"/>
    <property type="evidence" value="ECO:0007669"/>
    <property type="project" value="TreeGrafter"/>
</dbReference>
<comment type="caution">
    <text evidence="9">The sequence shown here is derived from an EMBL/GenBank/DDBJ whole genome shotgun (WGS) entry which is preliminary data.</text>
</comment>
<feature type="binding site" evidence="5 7">
    <location>
        <position position="236"/>
    </location>
    <ligand>
        <name>Mn(2+)</name>
        <dbReference type="ChEBI" id="CHEBI:29035"/>
        <label>1</label>
    </ligand>
</feature>
<dbReference type="InterPro" id="IPR023696">
    <property type="entry name" value="Ureohydrolase_dom_sf"/>
</dbReference>
<evidence type="ECO:0000256" key="3">
    <source>
        <dbReference type="ARBA" id="ARBA00022808"/>
    </source>
</evidence>
<feature type="binding site" evidence="7">
    <location>
        <position position="238"/>
    </location>
    <ligand>
        <name>Mn(2+)</name>
        <dbReference type="ChEBI" id="CHEBI:29035"/>
        <label>1</label>
    </ligand>
</feature>
<feature type="binding site" evidence="5 7">
    <location>
        <position position="145"/>
    </location>
    <ligand>
        <name>Mn(2+)</name>
        <dbReference type="ChEBI" id="CHEBI:29035"/>
        <label>1</label>
    </ligand>
</feature>
<dbReference type="PRINTS" id="PR00116">
    <property type="entry name" value="ARGINASE"/>
</dbReference>
<feature type="binding site" evidence="5 7">
    <location>
        <position position="149"/>
    </location>
    <ligand>
        <name>Mn(2+)</name>
        <dbReference type="ChEBI" id="CHEBI:29035"/>
        <label>1</label>
    </ligand>
</feature>
<keyword evidence="1 5" id="KW-0479">Metal-binding</keyword>
<gene>
    <name evidence="5 9" type="primary">hutG</name>
    <name evidence="9" type="ORF">F9B74_06515</name>
</gene>
<evidence type="ECO:0000313" key="10">
    <source>
        <dbReference type="Proteomes" id="UP000477651"/>
    </source>
</evidence>
<accession>A0A6L9Y721</accession>
<dbReference type="InterPro" id="IPR005923">
    <property type="entry name" value="HutG"/>
</dbReference>
<dbReference type="GO" id="GO:0030145">
    <property type="term" value="F:manganese ion binding"/>
    <property type="evidence" value="ECO:0007669"/>
    <property type="project" value="UniProtKB-UniRule"/>
</dbReference>
<dbReference type="PIRSF" id="PIRSF036979">
    <property type="entry name" value="Arginase"/>
    <property type="match status" value="1"/>
</dbReference>
<comment type="pathway">
    <text evidence="5">Amino-acid degradation; L-histidine degradation into L-glutamate; L-glutamate from N-formimidoyl-L-glutamate (hydrolase route): step 1/1.</text>
</comment>
<dbReference type="GO" id="GO:0019557">
    <property type="term" value="P:L-histidine catabolic process to glutamate and formate"/>
    <property type="evidence" value="ECO:0007669"/>
    <property type="project" value="UniProtKB-UniPathway"/>
</dbReference>
<dbReference type="NCBIfam" id="TIGR01227">
    <property type="entry name" value="hutG"/>
    <property type="match status" value="1"/>
</dbReference>
<feature type="binding site" evidence="5">
    <location>
        <position position="145"/>
    </location>
    <ligand>
        <name>Mn(2+)</name>
        <dbReference type="ChEBI" id="CHEBI:29035"/>
        <label>2</label>
    </ligand>
</feature>
<dbReference type="GO" id="GO:0008783">
    <property type="term" value="F:agmatinase activity"/>
    <property type="evidence" value="ECO:0007669"/>
    <property type="project" value="TreeGrafter"/>
</dbReference>
<dbReference type="HAMAP" id="MF_00737">
    <property type="entry name" value="Formimidoylglutam"/>
    <property type="match status" value="1"/>
</dbReference>
<reference evidence="9 10" key="1">
    <citation type="submission" date="2020-02" db="EMBL/GenBank/DDBJ databases">
        <title>Pelistega sp. NLN82 were isolated from wild rodents of the Hainan Island.</title>
        <authorList>
            <person name="Niu N."/>
            <person name="Zhou J."/>
        </authorList>
    </citation>
    <scope>NUCLEOTIDE SEQUENCE [LARGE SCALE GENOMIC DNA]</scope>
    <source>
        <strain evidence="9 10">NLN82</strain>
    </source>
</reference>
<evidence type="ECO:0000256" key="7">
    <source>
        <dbReference type="PIRSR" id="PIRSR036979-1"/>
    </source>
</evidence>
<dbReference type="CDD" id="cd09988">
    <property type="entry name" value="Formimidoylglutamase"/>
    <property type="match status" value="1"/>
</dbReference>
<evidence type="ECO:0000256" key="2">
    <source>
        <dbReference type="ARBA" id="ARBA00022801"/>
    </source>
</evidence>
<feature type="binding site" evidence="7">
    <location>
        <position position="147"/>
    </location>
    <ligand>
        <name>Mn(2+)</name>
        <dbReference type="ChEBI" id="CHEBI:29035"/>
        <label>1</label>
    </ligand>
</feature>
<sequence>MQSTYTWTGRVDGTTPEHLRFHQVINQYEKAEYTLLGFCSDEGVIRNKGRQGAALAPNTIRQQLASLPIHQAISIKDGGNIICQEGKLEQAQTELAQKITATLLSTSRPIVLGGGHEVAYGSFMGVFHYLQQISPKAKLGIINFDAHFDLRQADRSTSGTPFLQAAKYSLAHQSPFHYFCLGIAKHGNTKVLFDTADQLGCQYVYDYEINHQNLSAIQKKLADFIDAMDMLYVTVDLDVFHSAVAPGVSAPAVRGVDLVCFETLFQQIKQSQKICLLDIAECNPHYDIDNRTAKLAAYIVYQYLT</sequence>
<dbReference type="InterPro" id="IPR006035">
    <property type="entry name" value="Ureohydrolase"/>
</dbReference>
<organism evidence="9 10">
    <name type="scientific">Pelistega ratti</name>
    <dbReference type="NCBI Taxonomy" id="2652177"/>
    <lineage>
        <taxon>Bacteria</taxon>
        <taxon>Pseudomonadati</taxon>
        <taxon>Pseudomonadota</taxon>
        <taxon>Betaproteobacteria</taxon>
        <taxon>Burkholderiales</taxon>
        <taxon>Alcaligenaceae</taxon>
        <taxon>Pelistega</taxon>
    </lineage>
</organism>
<feature type="binding site" evidence="5">
    <location>
        <position position="238"/>
    </location>
    <ligand>
        <name>Mn(2+)</name>
        <dbReference type="ChEBI" id="CHEBI:29035"/>
        <label>2</label>
    </ligand>
</feature>
<dbReference type="EC" id="3.5.3.8" evidence="5 6"/>
<dbReference type="PANTHER" id="PTHR11358:SF35">
    <property type="entry name" value="FORMIMIDOYLGLUTAMASE"/>
    <property type="match status" value="1"/>
</dbReference>
<keyword evidence="3 5" id="KW-0369">Histidine metabolism</keyword>